<evidence type="ECO:0000313" key="1">
    <source>
        <dbReference type="EMBL" id="XBQ22878.1"/>
    </source>
</evidence>
<sequence>MRVRYQTAPHPEISLMLIKFQKIKPNFKFRPTAKQSGYQTEFILSVADGPHPEKGLQK</sequence>
<accession>A0AAU7MX06</accession>
<reference evidence="1" key="1">
    <citation type="submission" date="2024-05" db="EMBL/GenBank/DDBJ databases">
        <title>Draft Genome Sequences of Flagellimonas sp. MMG031 and Marinobacter sp. MMG032 Isolated from the dinoflagellate Symbiodinium pilosum.</title>
        <authorList>
            <person name="Shikuma N.J."/>
            <person name="Farrell M.V."/>
        </authorList>
    </citation>
    <scope>NUCLEOTIDE SEQUENCE</scope>
    <source>
        <strain evidence="1">MMG031</strain>
    </source>
</reference>
<protein>
    <submittedName>
        <fullName evidence="1">Uncharacterized protein</fullName>
    </submittedName>
</protein>
<dbReference type="KEGG" id="fld:ABNE31_14875"/>
<organism evidence="1">
    <name type="scientific">Flagellimonas sp. MMG031</name>
    <dbReference type="NCBI Taxonomy" id="3158549"/>
    <lineage>
        <taxon>Bacteria</taxon>
        <taxon>Pseudomonadati</taxon>
        <taxon>Bacteroidota</taxon>
        <taxon>Flavobacteriia</taxon>
        <taxon>Flavobacteriales</taxon>
        <taxon>Flavobacteriaceae</taxon>
        <taxon>Flagellimonas</taxon>
    </lineage>
</organism>
<dbReference type="RefSeq" id="WP_349351700.1">
    <property type="nucleotide sequence ID" value="NZ_CP157804.1"/>
</dbReference>
<proteinExistence type="predicted"/>
<name>A0AAU7MX06_9FLAO</name>
<dbReference type="EMBL" id="CP157804">
    <property type="protein sequence ID" value="XBQ22878.1"/>
    <property type="molecule type" value="Genomic_DNA"/>
</dbReference>
<gene>
    <name evidence="1" type="ORF">ABNE31_14875</name>
</gene>
<dbReference type="AlphaFoldDB" id="A0AAU7MX06"/>